<reference evidence="2 3" key="1">
    <citation type="submission" date="2018-02" db="EMBL/GenBank/DDBJ databases">
        <title>Solimicrobium silvestre gen. nov., sp. nov., isolated from alpine forest soil.</title>
        <authorList>
            <person name="Margesin R."/>
            <person name="Albuquerque L."/>
            <person name="Zhang D.-C."/>
            <person name="Froufe H.J.C."/>
            <person name="Severino R."/>
            <person name="Roxo I."/>
            <person name="Egas C."/>
            <person name="Da Costa M.S."/>
        </authorList>
    </citation>
    <scope>NUCLEOTIDE SEQUENCE [LARGE SCALE GENOMIC DNA]</scope>
    <source>
        <strain evidence="2 3">S20-91</strain>
    </source>
</reference>
<dbReference type="EMBL" id="PUGF01000033">
    <property type="protein sequence ID" value="PRC90920.1"/>
    <property type="molecule type" value="Genomic_DNA"/>
</dbReference>
<evidence type="ECO:0000256" key="1">
    <source>
        <dbReference type="SAM" id="MobiDB-lite"/>
    </source>
</evidence>
<name>A0A2S9GT76_9BURK</name>
<evidence type="ECO:0000313" key="3">
    <source>
        <dbReference type="Proteomes" id="UP000237839"/>
    </source>
</evidence>
<dbReference type="AlphaFoldDB" id="A0A2S9GT76"/>
<evidence type="ECO:0000313" key="2">
    <source>
        <dbReference type="EMBL" id="PRC90920.1"/>
    </source>
</evidence>
<protein>
    <submittedName>
        <fullName evidence="2">Uncharacterized protein</fullName>
    </submittedName>
</protein>
<dbReference type="Proteomes" id="UP000237839">
    <property type="component" value="Unassembled WGS sequence"/>
</dbReference>
<sequence>MDISPIDSTVIPTIKLDALADLDANAAPVAPLIASPQPDNVASIVIFSPLSQLLAATVKFQTQQANQTQQVSAGATTSTGTSLDFKQLSEITTLFVDAFNNFQTSIASSVANPFDSVFNNALLTGIQTENTQSGSSSIQSFIDSLAEVGINFQAGTDFMSPSQFQIDWTTLASAYNANPAQTSALLSNAFQALGAIEENLLLSQQGLNLPGNEINPVLYDGVSASQIDTSAVAAELNSLINAEGPNVYDSAQLLLASEQLIEALDANLIASQTAAAKTSAAVTAATVATNTVEDNLNIATTASNAELASIEVTPPLVVVTNPANSPAANALVSNSDVSVANANSAVINSVNANASTSVSNTQATLEAVVIDPLIAVAVAAYRVGEAISAIPSDKPLNPAPESIQDIDQIPKVAPVTSNLHGGSNEGGHNQAAHNAAPDQSAGISSESASVPVKTKVDVSV</sequence>
<dbReference type="RefSeq" id="WP_105534141.1">
    <property type="nucleotide sequence ID" value="NZ_PUGF01000033.1"/>
</dbReference>
<organism evidence="2 3">
    <name type="scientific">Solimicrobium silvestre</name>
    <dbReference type="NCBI Taxonomy" id="2099400"/>
    <lineage>
        <taxon>Bacteria</taxon>
        <taxon>Pseudomonadati</taxon>
        <taxon>Pseudomonadota</taxon>
        <taxon>Betaproteobacteria</taxon>
        <taxon>Burkholderiales</taxon>
        <taxon>Oxalobacteraceae</taxon>
        <taxon>Solimicrobium</taxon>
    </lineage>
</organism>
<gene>
    <name evidence="2" type="ORF">S2091_4413</name>
</gene>
<keyword evidence="3" id="KW-1185">Reference proteome</keyword>
<comment type="caution">
    <text evidence="2">The sequence shown here is derived from an EMBL/GenBank/DDBJ whole genome shotgun (WGS) entry which is preliminary data.</text>
</comment>
<accession>A0A2S9GT76</accession>
<feature type="region of interest" description="Disordered" evidence="1">
    <location>
        <begin position="413"/>
        <end position="460"/>
    </location>
</feature>
<proteinExistence type="predicted"/>